<proteinExistence type="predicted"/>
<dbReference type="AlphaFoldDB" id="A0A3E1RCA7"/>
<dbReference type="SUPFAM" id="SSF55729">
    <property type="entry name" value="Acyl-CoA N-acyltransferases (Nat)"/>
    <property type="match status" value="1"/>
</dbReference>
<keyword evidence="1" id="KW-0808">Transferase</keyword>
<dbReference type="EMBL" id="QFZK01000005">
    <property type="protein sequence ID" value="RFO96995.1"/>
    <property type="molecule type" value="Genomic_DNA"/>
</dbReference>
<dbReference type="GO" id="GO:0016740">
    <property type="term" value="F:transferase activity"/>
    <property type="evidence" value="ECO:0007669"/>
    <property type="project" value="UniProtKB-KW"/>
</dbReference>
<dbReference type="Pfam" id="PF04339">
    <property type="entry name" value="FemAB_like"/>
    <property type="match status" value="1"/>
</dbReference>
<comment type="caution">
    <text evidence="1">The sequence shown here is derived from an EMBL/GenBank/DDBJ whole genome shotgun (WGS) entry which is preliminary data.</text>
</comment>
<evidence type="ECO:0000313" key="2">
    <source>
        <dbReference type="Proteomes" id="UP000260665"/>
    </source>
</evidence>
<keyword evidence="2" id="KW-1185">Reference proteome</keyword>
<evidence type="ECO:0000313" key="1">
    <source>
        <dbReference type="EMBL" id="RFO96995.1"/>
    </source>
</evidence>
<dbReference type="PANTHER" id="PTHR47017:SF1">
    <property type="entry name" value="ACYL-COA"/>
    <property type="match status" value="1"/>
</dbReference>
<dbReference type="OrthoDB" id="9776898at2"/>
<organism evidence="1 2">
    <name type="scientific">Rhodoferax lacus</name>
    <dbReference type="NCBI Taxonomy" id="2184758"/>
    <lineage>
        <taxon>Bacteria</taxon>
        <taxon>Pseudomonadati</taxon>
        <taxon>Pseudomonadota</taxon>
        <taxon>Betaproteobacteria</taxon>
        <taxon>Burkholderiales</taxon>
        <taxon>Comamonadaceae</taxon>
        <taxon>Rhodoferax</taxon>
    </lineage>
</organism>
<sequence length="398" mass="44916">MVDYVIRVHASPLEIDQEAWDGLLQTQSHATPFMRHAYLSALHASGSACADTGWEPRFVTLHDDAGLASAAVLYVKDHSMGEYVFDWAWANAYQQHRVPYYPKAVVAVPFTPVPGSRLLARDATARLTLVQAMVEASRQWNLSSLHLLFGAEEDVAACEQAGLMLRHTVQFHWNNSAEGYADFDSFLASLSQEKRKKIRQERRKVSDAGVTFRHAEGAAISQRDWDFFYSCYERTYLEHGNAPYLSPDFFQRMAHTMPENWLLFVAERDGRPIASSLIAIGSYPAMGGEPASATGLENVAYGRYWGALERVDCLHFEACYYQPLEWCIAKGYQRFEGGAQGEHKMARALLPVKTTSAHWIAHPEFSDAIARFLEREDTGTANYMDDLNARTPFRKEQA</sequence>
<dbReference type="PANTHER" id="PTHR47017">
    <property type="entry name" value="ACYL-COA"/>
    <property type="match status" value="1"/>
</dbReference>
<dbReference type="Proteomes" id="UP000260665">
    <property type="component" value="Unassembled WGS sequence"/>
</dbReference>
<gene>
    <name evidence="1" type="ORF">DIC66_10930</name>
</gene>
<accession>A0A3E1RCA7</accession>
<dbReference type="Gene3D" id="3.40.630.30">
    <property type="match status" value="1"/>
</dbReference>
<name>A0A3E1RCA7_9BURK</name>
<dbReference type="InterPro" id="IPR007434">
    <property type="entry name" value="FemAB-like"/>
</dbReference>
<dbReference type="InterPro" id="IPR016181">
    <property type="entry name" value="Acyl_CoA_acyltransferase"/>
</dbReference>
<protein>
    <submittedName>
        <fullName evidence="1">GNAT family N-acetyltransferase</fullName>
    </submittedName>
</protein>
<dbReference type="RefSeq" id="WP_117177032.1">
    <property type="nucleotide sequence ID" value="NZ_QFZK01000005.1"/>
</dbReference>
<reference evidence="1 2" key="1">
    <citation type="submission" date="2018-05" db="EMBL/GenBank/DDBJ databases">
        <title>Rhodoferax soyangensis sp.nov., isolated from an oligotrophic freshwater lake.</title>
        <authorList>
            <person name="Park M."/>
        </authorList>
    </citation>
    <scope>NUCLEOTIDE SEQUENCE [LARGE SCALE GENOMIC DNA]</scope>
    <source>
        <strain evidence="1 2">IMCC26218</strain>
    </source>
</reference>